<dbReference type="EMBL" id="CAJJDN010000022">
    <property type="protein sequence ID" value="CAD8067258.1"/>
    <property type="molecule type" value="Genomic_DNA"/>
</dbReference>
<evidence type="ECO:0000313" key="2">
    <source>
        <dbReference type="EMBL" id="CAD8067258.1"/>
    </source>
</evidence>
<name>A0A8S1LRI6_9CILI</name>
<proteinExistence type="predicted"/>
<evidence type="ECO:0000313" key="1">
    <source>
        <dbReference type="EMBL" id="CAD8067256.1"/>
    </source>
</evidence>
<comment type="caution">
    <text evidence="1">The sequence shown here is derived from an EMBL/GenBank/DDBJ whole genome shotgun (WGS) entry which is preliminary data.</text>
</comment>
<gene>
    <name evidence="1" type="ORF">PSON_ATCC_30995.1.T0220355</name>
    <name evidence="2" type="ORF">PSON_ATCC_30995.1.T0220356</name>
</gene>
<evidence type="ECO:0000313" key="3">
    <source>
        <dbReference type="Proteomes" id="UP000692954"/>
    </source>
</evidence>
<keyword evidence="3" id="KW-1185">Reference proteome</keyword>
<protein>
    <submittedName>
        <fullName evidence="1">Uncharacterized protein</fullName>
    </submittedName>
</protein>
<reference evidence="1" key="1">
    <citation type="submission" date="2021-01" db="EMBL/GenBank/DDBJ databases">
        <authorList>
            <consortium name="Genoscope - CEA"/>
            <person name="William W."/>
        </authorList>
    </citation>
    <scope>NUCLEOTIDE SEQUENCE</scope>
</reference>
<sequence length="67" mass="7819">MVLFIENFRIQISYHIRTRTIAKKFRKTLVIPPQNSTQETNSASKFKQKFTTIQTSIIISLISRAFS</sequence>
<dbReference type="Proteomes" id="UP000692954">
    <property type="component" value="Unassembled WGS sequence"/>
</dbReference>
<dbReference type="AlphaFoldDB" id="A0A8S1LRI6"/>
<accession>A0A8S1LRI6</accession>
<dbReference type="EMBL" id="CAJJDN010000022">
    <property type="protein sequence ID" value="CAD8067256.1"/>
    <property type="molecule type" value="Genomic_DNA"/>
</dbReference>
<organism evidence="1 3">
    <name type="scientific">Paramecium sonneborni</name>
    <dbReference type="NCBI Taxonomy" id="65129"/>
    <lineage>
        <taxon>Eukaryota</taxon>
        <taxon>Sar</taxon>
        <taxon>Alveolata</taxon>
        <taxon>Ciliophora</taxon>
        <taxon>Intramacronucleata</taxon>
        <taxon>Oligohymenophorea</taxon>
        <taxon>Peniculida</taxon>
        <taxon>Parameciidae</taxon>
        <taxon>Paramecium</taxon>
    </lineage>
</organism>